<keyword evidence="6" id="KW-0732">Signal</keyword>
<accession>A0AAW1P3F4</accession>
<dbReference type="EMBL" id="JALJOR010000018">
    <property type="protein sequence ID" value="KAK9804261.1"/>
    <property type="molecule type" value="Genomic_DNA"/>
</dbReference>
<evidence type="ECO:0000256" key="6">
    <source>
        <dbReference type="SAM" id="SignalP"/>
    </source>
</evidence>
<name>A0AAW1P3F4_9CHLO</name>
<dbReference type="PROSITE" id="PS50011">
    <property type="entry name" value="PROTEIN_KINASE_DOM"/>
    <property type="match status" value="1"/>
</dbReference>
<dbReference type="Gene3D" id="1.10.510.10">
    <property type="entry name" value="Transferase(Phosphotransferase) domain 1"/>
    <property type="match status" value="1"/>
</dbReference>
<reference evidence="8 9" key="1">
    <citation type="journal article" date="2024" name="Nat. Commun.">
        <title>Phylogenomics reveals the evolutionary origins of lichenization in chlorophyte algae.</title>
        <authorList>
            <person name="Puginier C."/>
            <person name="Libourel C."/>
            <person name="Otte J."/>
            <person name="Skaloud P."/>
            <person name="Haon M."/>
            <person name="Grisel S."/>
            <person name="Petersen M."/>
            <person name="Berrin J.G."/>
            <person name="Delaux P.M."/>
            <person name="Dal Grande F."/>
            <person name="Keller J."/>
        </authorList>
    </citation>
    <scope>NUCLEOTIDE SEQUENCE [LARGE SCALE GENOMIC DNA]</scope>
    <source>
        <strain evidence="8 9">SAG 2043</strain>
    </source>
</reference>
<keyword evidence="2" id="KW-0808">Transferase</keyword>
<dbReference type="PANTHER" id="PTHR24349">
    <property type="entry name" value="SERINE/THREONINE-PROTEIN KINASE"/>
    <property type="match status" value="1"/>
</dbReference>
<keyword evidence="1" id="KW-0723">Serine/threonine-protein kinase</keyword>
<keyword evidence="5" id="KW-0067">ATP-binding</keyword>
<feature type="chain" id="PRO_5043766261" description="Protein kinase domain-containing protein" evidence="6">
    <location>
        <begin position="47"/>
        <end position="897"/>
    </location>
</feature>
<keyword evidence="3" id="KW-0547">Nucleotide-binding</keyword>
<evidence type="ECO:0000259" key="7">
    <source>
        <dbReference type="PROSITE" id="PS50011"/>
    </source>
</evidence>
<evidence type="ECO:0000256" key="3">
    <source>
        <dbReference type="ARBA" id="ARBA00022741"/>
    </source>
</evidence>
<evidence type="ECO:0000256" key="2">
    <source>
        <dbReference type="ARBA" id="ARBA00022679"/>
    </source>
</evidence>
<gene>
    <name evidence="8" type="ORF">WJX72_003787</name>
</gene>
<evidence type="ECO:0000313" key="8">
    <source>
        <dbReference type="EMBL" id="KAK9804261.1"/>
    </source>
</evidence>
<dbReference type="Proteomes" id="UP001489004">
    <property type="component" value="Unassembled WGS sequence"/>
</dbReference>
<keyword evidence="4" id="KW-0418">Kinase</keyword>
<proteinExistence type="predicted"/>
<protein>
    <recommendedName>
        <fullName evidence="7">Protein kinase domain-containing protein</fullName>
    </recommendedName>
</protein>
<dbReference type="InterPro" id="IPR000719">
    <property type="entry name" value="Prot_kinase_dom"/>
</dbReference>
<keyword evidence="9" id="KW-1185">Reference proteome</keyword>
<dbReference type="InterPro" id="IPR011009">
    <property type="entry name" value="Kinase-like_dom_sf"/>
</dbReference>
<dbReference type="SMART" id="SM00220">
    <property type="entry name" value="S_TKc"/>
    <property type="match status" value="1"/>
</dbReference>
<evidence type="ECO:0000256" key="1">
    <source>
        <dbReference type="ARBA" id="ARBA00022527"/>
    </source>
</evidence>
<dbReference type="InterPro" id="IPR050205">
    <property type="entry name" value="CDPK_Ser/Thr_kinases"/>
</dbReference>
<dbReference type="SUPFAM" id="SSF56112">
    <property type="entry name" value="Protein kinase-like (PK-like)"/>
    <property type="match status" value="1"/>
</dbReference>
<sequence length="897" mass="93303">MHGKEDSKASRQKLHLIQTSAAMKPSLPALLAGLLALIAGLQLASAQDTSSAAGKIETADGSIIIDNPVAGLSVTDATTGSPPNLPAQAQAQAPAPSATAMGFTTALATFRLTGANALPFDSWKSALFVKEMQAVLGTYSNATTVSFVSSKAVNTTTGAPAVDVMLQLGVGAGAGSISDLYQFVSGLGVPKANQDLAKSGLNLKASLSLLGNGPKATSPTPAAPTSVLVVDSDVTILGHDAVPFNKTVKDAVVAVVNGILSPVGGYVQLSTANETTVNAAPAVEATMLVFLPGASSDLLQGFAANFPQQFHALMLSKGYNVTLALNTLNVGTATSAVSSSSADGKGSIKLQIHLHISGNAQMTQFGPGAQAALIAAVNQAMSGVLQPTSTVLTSFQASTTATAPTPGVPAPAPSSAARKLLQTAPSPSSNGIDVVVTVTLPDNGNAAQATQLSDALFNSPNFGRNVQQALAAQGFKAQVGVTGVTLPDGTLTSKTTLPDTATILADLANTANARRNTRRSIRKADVTPVLDSEMAKGAASTNLIVSAASHLGSPPGPEVAAPSLENVTVEQAMGRIEAYKPSSMDSLPAEAQHAENAMFMADCLQPGSLFAGRYTIQEGRQRGASSTVVHAQAHDEAETPVVIKFYPLQADFDAECKFYEARRPEGDVGTEFVPRVFDIIPGSATTWSGDLHPSAIVLERGHFSLEEWLSDAGSWEEASDNITYSFFSMCKAIEYLHARNVVHRNLLPTNFMWFGAQCRWKLLDFRCWAPAGTSVPFPYSLRYTAPEVLTGAASTSACIKAEPSADMWSLGVMAFQMFSGRALFPHASYTDAEVTSMLLGYTKLPFESDPALWESIPDADARALVAALLQRDPTQRLPITSVLEAGLLDGMDLSAVA</sequence>
<organism evidence="8 9">
    <name type="scientific">[Myrmecia] bisecta</name>
    <dbReference type="NCBI Taxonomy" id="41462"/>
    <lineage>
        <taxon>Eukaryota</taxon>
        <taxon>Viridiplantae</taxon>
        <taxon>Chlorophyta</taxon>
        <taxon>core chlorophytes</taxon>
        <taxon>Trebouxiophyceae</taxon>
        <taxon>Trebouxiales</taxon>
        <taxon>Trebouxiaceae</taxon>
        <taxon>Myrmecia</taxon>
    </lineage>
</organism>
<dbReference type="Pfam" id="PF00069">
    <property type="entry name" value="Pkinase"/>
    <property type="match status" value="1"/>
</dbReference>
<dbReference type="GO" id="GO:0005524">
    <property type="term" value="F:ATP binding"/>
    <property type="evidence" value="ECO:0007669"/>
    <property type="project" value="UniProtKB-KW"/>
</dbReference>
<evidence type="ECO:0000256" key="4">
    <source>
        <dbReference type="ARBA" id="ARBA00022777"/>
    </source>
</evidence>
<comment type="caution">
    <text evidence="8">The sequence shown here is derived from an EMBL/GenBank/DDBJ whole genome shotgun (WGS) entry which is preliminary data.</text>
</comment>
<feature type="domain" description="Protein kinase" evidence="7">
    <location>
        <begin position="614"/>
        <end position="888"/>
    </location>
</feature>
<feature type="signal peptide" evidence="6">
    <location>
        <begin position="1"/>
        <end position="46"/>
    </location>
</feature>
<dbReference type="GO" id="GO:0004674">
    <property type="term" value="F:protein serine/threonine kinase activity"/>
    <property type="evidence" value="ECO:0007669"/>
    <property type="project" value="UniProtKB-KW"/>
</dbReference>
<evidence type="ECO:0000256" key="5">
    <source>
        <dbReference type="ARBA" id="ARBA00022840"/>
    </source>
</evidence>
<evidence type="ECO:0000313" key="9">
    <source>
        <dbReference type="Proteomes" id="UP001489004"/>
    </source>
</evidence>
<dbReference type="AlphaFoldDB" id="A0AAW1P3F4"/>